<evidence type="ECO:0000256" key="3">
    <source>
        <dbReference type="SAM" id="SignalP"/>
    </source>
</evidence>
<dbReference type="Gene3D" id="2.40.160.50">
    <property type="entry name" value="membrane protein fhac: a member of the omp85/tpsb transporter family"/>
    <property type="match status" value="1"/>
</dbReference>
<comment type="subcellular location">
    <subcellularLocation>
        <location evidence="1">Membrane</location>
    </subcellularLocation>
</comment>
<dbReference type="Proteomes" id="UP000002608">
    <property type="component" value="Chromosome"/>
</dbReference>
<dbReference type="EMBL" id="CP000851">
    <property type="protein sequence ID" value="ABV85648.1"/>
    <property type="molecule type" value="Genomic_DNA"/>
</dbReference>
<dbReference type="Pfam" id="PF01103">
    <property type="entry name" value="Omp85"/>
    <property type="match status" value="1"/>
</dbReference>
<evidence type="ECO:0000256" key="2">
    <source>
        <dbReference type="ARBA" id="ARBA00023136"/>
    </source>
</evidence>
<dbReference type="GO" id="GO:0019867">
    <property type="term" value="C:outer membrane"/>
    <property type="evidence" value="ECO:0007669"/>
    <property type="project" value="InterPro"/>
</dbReference>
<keyword evidence="2" id="KW-0472">Membrane</keyword>
<dbReference type="RefSeq" id="WP_012153589.1">
    <property type="nucleotide sequence ID" value="NC_009901.1"/>
</dbReference>
<reference evidence="5 6" key="1">
    <citation type="submission" date="2007-10" db="EMBL/GenBank/DDBJ databases">
        <title>Complete sequence of Shewanella pealeana ATCC 700345.</title>
        <authorList>
            <consortium name="US DOE Joint Genome Institute"/>
            <person name="Copeland A."/>
            <person name="Lucas S."/>
            <person name="Lapidus A."/>
            <person name="Barry K."/>
            <person name="Glavina del Rio T."/>
            <person name="Dalin E."/>
            <person name="Tice H."/>
            <person name="Pitluck S."/>
            <person name="Chertkov O."/>
            <person name="Brettin T."/>
            <person name="Bruce D."/>
            <person name="Detter J.C."/>
            <person name="Han C."/>
            <person name="Schmutz J."/>
            <person name="Larimer F."/>
            <person name="Land M."/>
            <person name="Hauser L."/>
            <person name="Kyrpides N."/>
            <person name="Kim E."/>
            <person name="Zhao J.-S.Z."/>
            <person name="Manno D."/>
            <person name="Hawari J."/>
            <person name="Richardson P."/>
        </authorList>
    </citation>
    <scope>NUCLEOTIDE SEQUENCE [LARGE SCALE GENOMIC DNA]</scope>
    <source>
        <strain evidence="6">ATCC 700345 / ANG-SQ1</strain>
    </source>
</reference>
<accession>A8GZB1</accession>
<dbReference type="AlphaFoldDB" id="A8GZB1"/>
<evidence type="ECO:0000259" key="4">
    <source>
        <dbReference type="Pfam" id="PF01103"/>
    </source>
</evidence>
<dbReference type="eggNOG" id="COG0729">
    <property type="taxonomic scope" value="Bacteria"/>
</dbReference>
<keyword evidence="6" id="KW-1185">Reference proteome</keyword>
<dbReference type="OrthoDB" id="9771071at2"/>
<feature type="domain" description="Bacterial surface antigen (D15)" evidence="4">
    <location>
        <begin position="229"/>
        <end position="416"/>
    </location>
</feature>
<evidence type="ECO:0000256" key="1">
    <source>
        <dbReference type="ARBA" id="ARBA00004370"/>
    </source>
</evidence>
<dbReference type="KEGG" id="spl:Spea_0320"/>
<protein>
    <recommendedName>
        <fullName evidence="4">Bacterial surface antigen (D15) domain-containing protein</fullName>
    </recommendedName>
</protein>
<proteinExistence type="predicted"/>
<name>A8GZB1_SHEPA</name>
<sequence length="416" mass="46107">MTARSSTKVLSSWFTRCGLLLAFISTSVLAKEAVEQDIDLDKAAEVAQVADEVQEDKASQGWLEDFLQTLGADGEFDPDKLIDFSYLPGPFYNPEMDLGVGISAVGLYQYDPDDEVSQLSSLVINGLASTNGALGVAVANKTFINQDQQRFYLNAEVFDAPDVFYGVGYDTNHQEGNRVEFNQRIISINPMLLQRMSPTSFVGIGFDFSYADASKINLLDSDVDSDVDIGILDESSRSVGLNLLLNHDSRDNVLNPQSGRILEIDATFYRQYLGSKTDFDVYNALYSEYMQTGRGEDILAWQVRGRFTSGDVPWDQLSKAGGGDLLRGYTSGRYRDKQMLMTQVEYRLNLPGRHGMVFWGGAGVIADDVSEFDANKILPNGGVGYRFEVKPRVNLRLDMAFGDGDSGFYFNVNEAF</sequence>
<gene>
    <name evidence="5" type="ordered locus">Spea_0320</name>
</gene>
<evidence type="ECO:0000313" key="5">
    <source>
        <dbReference type="EMBL" id="ABV85648.1"/>
    </source>
</evidence>
<evidence type="ECO:0000313" key="6">
    <source>
        <dbReference type="Proteomes" id="UP000002608"/>
    </source>
</evidence>
<feature type="chain" id="PRO_5002720078" description="Bacterial surface antigen (D15) domain-containing protein" evidence="3">
    <location>
        <begin position="31"/>
        <end position="416"/>
    </location>
</feature>
<organism evidence="5 6">
    <name type="scientific">Shewanella pealeana (strain ATCC 700345 / ANG-SQ1)</name>
    <dbReference type="NCBI Taxonomy" id="398579"/>
    <lineage>
        <taxon>Bacteria</taxon>
        <taxon>Pseudomonadati</taxon>
        <taxon>Pseudomonadota</taxon>
        <taxon>Gammaproteobacteria</taxon>
        <taxon>Alteromonadales</taxon>
        <taxon>Shewanellaceae</taxon>
        <taxon>Shewanella</taxon>
    </lineage>
</organism>
<feature type="signal peptide" evidence="3">
    <location>
        <begin position="1"/>
        <end position="30"/>
    </location>
</feature>
<keyword evidence="3" id="KW-0732">Signal</keyword>
<dbReference type="InterPro" id="IPR000184">
    <property type="entry name" value="Bac_surfAg_D15"/>
</dbReference>
<dbReference type="STRING" id="398579.Spea_0320"/>
<dbReference type="HOGENOM" id="CLU_046092_1_0_6"/>